<dbReference type="OrthoDB" id="6119856at2"/>
<sequence length="108" mass="11471">MSDLALWGLFLVVGMGTFALRLSFVELYGNLRVPPLVSRALAYVPASVLAALVLPAVVYPEGHGDFVLGNPQIPAAVLAALVAWKTRNTVLTLAVGMGALWGLKMLMH</sequence>
<evidence type="ECO:0000313" key="2">
    <source>
        <dbReference type="EMBL" id="OLS62523.1"/>
    </source>
</evidence>
<evidence type="ECO:0000313" key="3">
    <source>
        <dbReference type="Proteomes" id="UP000186736"/>
    </source>
</evidence>
<dbReference type="Proteomes" id="UP000186736">
    <property type="component" value="Unassembled WGS sequence"/>
</dbReference>
<dbReference type="RefSeq" id="WP_075803567.1">
    <property type="nucleotide sequence ID" value="NZ_MKZO01000022.1"/>
</dbReference>
<dbReference type="Pfam" id="PF05437">
    <property type="entry name" value="AzlD"/>
    <property type="match status" value="1"/>
</dbReference>
<evidence type="ECO:0000256" key="1">
    <source>
        <dbReference type="SAM" id="Phobius"/>
    </source>
</evidence>
<dbReference type="AlphaFoldDB" id="A0A1Q9R543"/>
<comment type="caution">
    <text evidence="2">The sequence shown here is derived from an EMBL/GenBank/DDBJ whole genome shotgun (WGS) entry which is preliminary data.</text>
</comment>
<dbReference type="InterPro" id="IPR008407">
    <property type="entry name" value="Brnchd-chn_aa_trnsp_AzlD"/>
</dbReference>
<keyword evidence="1" id="KW-0472">Membrane</keyword>
<name>A0A1Q9R543_PSEPU</name>
<protein>
    <recommendedName>
        <fullName evidence="4">Branched-chain amino acid ABC transporter</fullName>
    </recommendedName>
</protein>
<evidence type="ECO:0008006" key="4">
    <source>
        <dbReference type="Google" id="ProtNLM"/>
    </source>
</evidence>
<keyword evidence="1" id="KW-1133">Transmembrane helix</keyword>
<dbReference type="EMBL" id="MKZO01000022">
    <property type="protein sequence ID" value="OLS62523.1"/>
    <property type="molecule type" value="Genomic_DNA"/>
</dbReference>
<keyword evidence="1" id="KW-0812">Transmembrane</keyword>
<accession>A0A1Q9R543</accession>
<reference evidence="2 3" key="1">
    <citation type="submission" date="2016-10" db="EMBL/GenBank/DDBJ databases">
        <title>Genome Sequence of Pseudomonas putida GM4FR.</title>
        <authorList>
            <person name="Poehlein A."/>
            <person name="Wemheuer F."/>
            <person name="Hollensteiner J."/>
            <person name="Wemheuer B."/>
        </authorList>
    </citation>
    <scope>NUCLEOTIDE SEQUENCE [LARGE SCALE GENOMIC DNA]</scope>
    <source>
        <strain evidence="2 3">GM4FR</strain>
    </source>
</reference>
<proteinExistence type="predicted"/>
<organism evidence="2 3">
    <name type="scientific">Pseudomonas putida</name>
    <name type="common">Arthrobacter siderocapsulatus</name>
    <dbReference type="NCBI Taxonomy" id="303"/>
    <lineage>
        <taxon>Bacteria</taxon>
        <taxon>Pseudomonadati</taxon>
        <taxon>Pseudomonadota</taxon>
        <taxon>Gammaproteobacteria</taxon>
        <taxon>Pseudomonadales</taxon>
        <taxon>Pseudomonadaceae</taxon>
        <taxon>Pseudomonas</taxon>
    </lineage>
</organism>
<gene>
    <name evidence="2" type="ORF">PSEMO_26530</name>
</gene>
<feature type="transmembrane region" description="Helical" evidence="1">
    <location>
        <begin position="40"/>
        <end position="59"/>
    </location>
</feature>